<gene>
    <name evidence="8" type="ORF">T310_0592</name>
</gene>
<evidence type="ECO:0000256" key="4">
    <source>
        <dbReference type="ARBA" id="ARBA00023004"/>
    </source>
</evidence>
<dbReference type="GO" id="GO:0046872">
    <property type="term" value="F:metal ion binding"/>
    <property type="evidence" value="ECO:0007669"/>
    <property type="project" value="UniProtKB-KW"/>
</dbReference>
<evidence type="ECO:0000256" key="1">
    <source>
        <dbReference type="ARBA" id="ARBA00022714"/>
    </source>
</evidence>
<dbReference type="GO" id="GO:0051537">
    <property type="term" value="F:2 iron, 2 sulfur cluster binding"/>
    <property type="evidence" value="ECO:0007669"/>
    <property type="project" value="UniProtKB-KW"/>
</dbReference>
<comment type="caution">
    <text evidence="8">The sequence shown here is derived from an EMBL/GenBank/DDBJ whole genome shotgun (WGS) entry which is preliminary data.</text>
</comment>
<dbReference type="EMBL" id="LASV01000023">
    <property type="protein sequence ID" value="KKA25414.1"/>
    <property type="molecule type" value="Genomic_DNA"/>
</dbReference>
<dbReference type="Proteomes" id="UP000053958">
    <property type="component" value="Unassembled WGS sequence"/>
</dbReference>
<keyword evidence="4" id="KW-0408">Iron</keyword>
<proteinExistence type="predicted"/>
<keyword evidence="6" id="KW-0732">Signal</keyword>
<dbReference type="Pfam" id="PF00355">
    <property type="entry name" value="Rieske"/>
    <property type="match status" value="1"/>
</dbReference>
<organism evidence="8 9">
    <name type="scientific">Rasamsonia emersonii (strain ATCC 16479 / CBS 393.64 / IMI 116815)</name>
    <dbReference type="NCBI Taxonomy" id="1408163"/>
    <lineage>
        <taxon>Eukaryota</taxon>
        <taxon>Fungi</taxon>
        <taxon>Dikarya</taxon>
        <taxon>Ascomycota</taxon>
        <taxon>Pezizomycotina</taxon>
        <taxon>Eurotiomycetes</taxon>
        <taxon>Eurotiomycetidae</taxon>
        <taxon>Eurotiales</taxon>
        <taxon>Trichocomaceae</taxon>
        <taxon>Rasamsonia</taxon>
    </lineage>
</organism>
<protein>
    <recommendedName>
        <fullName evidence="7">Rieske domain-containing protein</fullName>
    </recommendedName>
</protein>
<feature type="signal peptide" evidence="6">
    <location>
        <begin position="1"/>
        <end position="25"/>
    </location>
</feature>
<feature type="chain" id="PRO_5002482168" description="Rieske domain-containing protein" evidence="6">
    <location>
        <begin position="26"/>
        <end position="369"/>
    </location>
</feature>
<evidence type="ECO:0000313" key="9">
    <source>
        <dbReference type="Proteomes" id="UP000053958"/>
    </source>
</evidence>
<dbReference type="PANTHER" id="PTHR43756:SF6">
    <property type="entry name" value="CLUSTER-BINDING PROTEIN, PUTATIVE (AFU_ORTHOLOGUE AFUA_6G03920)-RELATED"/>
    <property type="match status" value="1"/>
</dbReference>
<keyword evidence="9" id="KW-1185">Reference proteome</keyword>
<sequence length="369" mass="41303">MVELPSLSLFLVFLTGLAMVLGGHACTEHSVHHGLRIENADRSKNQPQSTTNSLPLLSRSRSFLTIGGLERMSSSSRNEQSSVSRFSKPGDYHSFELASFPFFLILGKDNVVRAFHNVCRHRAYTITKKESGSSMVLGCRYHGWSYNTRGALIKAPHFENVPGFDKSQNGLFEIHTAMSKDGLIFINMDANPTVSPPDFKSADAFTARQRLGIKSTWISGSTFEANFNWKAAVESRLFDLRIPEDQIPRSALTSIFRSIKNGSLETQQSELTLFPNSTLYRIPGTDLWYSICLLPSSEVHTRVRCDLYSVSPKVNTTAGRVLEKLDEIIRDRIKAVENEFTSSAGTSPSLNNFKRLNEENRGDYLSFLS</sequence>
<dbReference type="AlphaFoldDB" id="A0A0F4Z4F3"/>
<dbReference type="InterPro" id="IPR036922">
    <property type="entry name" value="Rieske_2Fe-2S_sf"/>
</dbReference>
<keyword evidence="5" id="KW-0411">Iron-sulfur</keyword>
<reference evidence="8 9" key="1">
    <citation type="submission" date="2015-04" db="EMBL/GenBank/DDBJ databases">
        <authorList>
            <person name="Heijne W.H."/>
            <person name="Fedorova N.D."/>
            <person name="Nierman W.C."/>
            <person name="Vollebregt A.W."/>
            <person name="Zhao Z."/>
            <person name="Wu L."/>
            <person name="Kumar M."/>
            <person name="Stam H."/>
            <person name="van den Berg M.A."/>
            <person name="Pel H.J."/>
        </authorList>
    </citation>
    <scope>NUCLEOTIDE SEQUENCE [LARGE SCALE GENOMIC DNA]</scope>
    <source>
        <strain evidence="8 9">CBS 393.64</strain>
    </source>
</reference>
<dbReference type="SUPFAM" id="SSF50022">
    <property type="entry name" value="ISP domain"/>
    <property type="match status" value="1"/>
</dbReference>
<dbReference type="InterPro" id="IPR001663">
    <property type="entry name" value="Rng_hydr_dOase-A"/>
</dbReference>
<evidence type="ECO:0000256" key="2">
    <source>
        <dbReference type="ARBA" id="ARBA00022723"/>
    </source>
</evidence>
<keyword evidence="3" id="KW-0560">Oxidoreductase</keyword>
<dbReference type="PANTHER" id="PTHR43756">
    <property type="entry name" value="CHOLINE MONOOXYGENASE, CHLOROPLASTIC"/>
    <property type="match status" value="1"/>
</dbReference>
<name>A0A0F4Z4F3_RASE3</name>
<dbReference type="PRINTS" id="PR00090">
    <property type="entry name" value="RNGDIOXGNASE"/>
</dbReference>
<evidence type="ECO:0000256" key="5">
    <source>
        <dbReference type="ARBA" id="ARBA00023014"/>
    </source>
</evidence>
<evidence type="ECO:0000256" key="6">
    <source>
        <dbReference type="SAM" id="SignalP"/>
    </source>
</evidence>
<evidence type="ECO:0000259" key="7">
    <source>
        <dbReference type="PROSITE" id="PS51296"/>
    </source>
</evidence>
<dbReference type="InterPro" id="IPR017941">
    <property type="entry name" value="Rieske_2Fe-2S"/>
</dbReference>
<dbReference type="OrthoDB" id="426882at2759"/>
<evidence type="ECO:0000313" key="8">
    <source>
        <dbReference type="EMBL" id="KKA25414.1"/>
    </source>
</evidence>
<dbReference type="CDD" id="cd03469">
    <property type="entry name" value="Rieske_RO_Alpha_N"/>
    <property type="match status" value="1"/>
</dbReference>
<keyword evidence="1" id="KW-0001">2Fe-2S</keyword>
<dbReference type="PROSITE" id="PS51296">
    <property type="entry name" value="RIESKE"/>
    <property type="match status" value="1"/>
</dbReference>
<keyword evidence="2" id="KW-0479">Metal-binding</keyword>
<feature type="domain" description="Rieske" evidence="7">
    <location>
        <begin position="88"/>
        <end position="164"/>
    </location>
</feature>
<dbReference type="Gene3D" id="2.102.10.10">
    <property type="entry name" value="Rieske [2Fe-2S] iron-sulphur domain"/>
    <property type="match status" value="1"/>
</dbReference>
<evidence type="ECO:0000256" key="3">
    <source>
        <dbReference type="ARBA" id="ARBA00023002"/>
    </source>
</evidence>
<dbReference type="GeneID" id="25312646"/>
<accession>A0A0F4Z4F3</accession>
<dbReference type="GO" id="GO:0016491">
    <property type="term" value="F:oxidoreductase activity"/>
    <property type="evidence" value="ECO:0007669"/>
    <property type="project" value="UniProtKB-KW"/>
</dbReference>
<dbReference type="RefSeq" id="XP_013332026.1">
    <property type="nucleotide sequence ID" value="XM_013476572.1"/>
</dbReference>